<dbReference type="AlphaFoldDB" id="A0A194V5V3"/>
<evidence type="ECO:0000313" key="3">
    <source>
        <dbReference type="EMBL" id="KUI59294.1"/>
    </source>
</evidence>
<organism evidence="3 4">
    <name type="scientific">Cytospora mali</name>
    <name type="common">Apple Valsa canker fungus</name>
    <name type="synonym">Valsa mali</name>
    <dbReference type="NCBI Taxonomy" id="578113"/>
    <lineage>
        <taxon>Eukaryota</taxon>
        <taxon>Fungi</taxon>
        <taxon>Dikarya</taxon>
        <taxon>Ascomycota</taxon>
        <taxon>Pezizomycotina</taxon>
        <taxon>Sordariomycetes</taxon>
        <taxon>Sordariomycetidae</taxon>
        <taxon>Diaporthales</taxon>
        <taxon>Cytosporaceae</taxon>
        <taxon>Cytospora</taxon>
    </lineage>
</organism>
<dbReference type="Pfam" id="PF26013">
    <property type="entry name" value="DUF8004"/>
    <property type="match status" value="1"/>
</dbReference>
<sequence>MAALDPGPLDLRAFSLDSRSPAGVVSMLYNGASNRSRGWKSKGSPEAVGGLGVRRWDGAARMSSGWNNLRKDPELWYKNGNCFVHLYEKGQSQREPAFKIPFECILSAKCEPLLERFMDRSTSEEDAKPRQHGQVNLYIPAPPTASRSQALQYHIATRNFFAWVCRRSMVGDHLGNALVALMKSIHEFRGDDVDNFQDLMGYLDEEGYLDMSNYPNHAVAILHLAENFEYRDLYIDAFAHCVGMSERLYKSPGYLSLSVESREHIQRARVDLDLRLSHAGAMIHDLLEKELSEAHLGLSTSARTHLDRFRAYIHSFYLAKFVHFPPSPADPKFGTIFKPEVYRVMRVDFEALYEYLVDERYTTTDNSPQVAQGGLCTLQSVQAFDIRRRFTPLPHPLPLLPAPPKGKESRSRISIPWSVSTNRADGEGKLRPDQRLVAHAATMTATNSTKVHLLENGLVLAYRKFEENSIFAPQKVNRLGKLGLCQGDARKVRWIFVYAMYQTLRDCTEVSPEVKCQERVDYHLSASTKGPLPWEAQVQDDAHPFPMSVSDGADADRHLLASKERRHSISALPPDMSLVMLPETSSELSTNGFEIKPDIDYFALTHRDENQSKGQPTLIEPIATSSLSRSRSLAMNISLRRSVSKLRNCSNKHALSLKGEKRAIPPHKTPHSHRMSMHHEIIIHGYGNGTNGITSVNESTKSVDVPDLKDTRKSSPCLEVDTAQLAGRSASTSSTSSYGSVMSSLSTGDKSNSTTPTTVERSPCSSRKSSYNWDNPDNFEPLADTTGSSEIPVTAGQQNSDNLIIPVRRQSTRKSMRKIFSSDDMLAAPPTAEPPPLPRRNSKRFSNAPSTSKRWSLIDIVAPLRERDDDSDSDSDLEIATPRSWKARGSWRRTPAPADVEEEEEGDAVLDSSDHEWEMSMHSAVEVSPPWSWEQFTDLGGLQPASPTT</sequence>
<feature type="compositionally biased region" description="Basic and acidic residues" evidence="1">
    <location>
        <begin position="704"/>
        <end position="713"/>
    </location>
</feature>
<dbReference type="STRING" id="694573.A0A194V5V3"/>
<reference evidence="4" key="1">
    <citation type="submission" date="2014-12" db="EMBL/GenBank/DDBJ databases">
        <title>Genome Sequence of Valsa Canker Pathogens Uncovers a Specific Adaption of Colonization on Woody Bark.</title>
        <authorList>
            <person name="Yin Z."/>
            <person name="Liu H."/>
            <person name="Gao X."/>
            <person name="Li Z."/>
            <person name="Song N."/>
            <person name="Ke X."/>
            <person name="Dai Q."/>
            <person name="Wu Y."/>
            <person name="Sun Y."/>
            <person name="Xu J.-R."/>
            <person name="Kang Z.K."/>
            <person name="Wang L."/>
            <person name="Huang L."/>
        </authorList>
    </citation>
    <scope>NUCLEOTIDE SEQUENCE [LARGE SCALE GENOMIC DNA]</scope>
    <source>
        <strain evidence="4">SXYL134</strain>
    </source>
</reference>
<dbReference type="PANTHER" id="PTHR39601:SF1">
    <property type="entry name" value="CHORIOGENIN HMINOR"/>
    <property type="match status" value="1"/>
</dbReference>
<dbReference type="Proteomes" id="UP000078576">
    <property type="component" value="Unassembled WGS sequence"/>
</dbReference>
<evidence type="ECO:0000259" key="2">
    <source>
        <dbReference type="Pfam" id="PF26013"/>
    </source>
</evidence>
<feature type="region of interest" description="Disordered" evidence="1">
    <location>
        <begin position="692"/>
        <end position="797"/>
    </location>
</feature>
<evidence type="ECO:0000256" key="1">
    <source>
        <dbReference type="SAM" id="MobiDB-lite"/>
    </source>
</evidence>
<dbReference type="OrthoDB" id="4114825at2759"/>
<keyword evidence="4" id="KW-1185">Reference proteome</keyword>
<evidence type="ECO:0000313" key="4">
    <source>
        <dbReference type="Proteomes" id="UP000078576"/>
    </source>
</evidence>
<feature type="compositionally biased region" description="Polar residues" evidence="1">
    <location>
        <begin position="692"/>
        <end position="702"/>
    </location>
</feature>
<proteinExistence type="predicted"/>
<feature type="region of interest" description="Disordered" evidence="1">
    <location>
        <begin position="820"/>
        <end position="850"/>
    </location>
</feature>
<dbReference type="InterPro" id="IPR058317">
    <property type="entry name" value="DUF8004"/>
</dbReference>
<feature type="compositionally biased region" description="Polar residues" evidence="1">
    <location>
        <begin position="785"/>
        <end position="797"/>
    </location>
</feature>
<dbReference type="EMBL" id="KN714727">
    <property type="protein sequence ID" value="KUI59294.1"/>
    <property type="molecule type" value="Genomic_DNA"/>
</dbReference>
<feature type="compositionally biased region" description="Polar residues" evidence="1">
    <location>
        <begin position="748"/>
        <end position="775"/>
    </location>
</feature>
<feature type="compositionally biased region" description="Low complexity" evidence="1">
    <location>
        <begin position="729"/>
        <end position="747"/>
    </location>
</feature>
<feature type="compositionally biased region" description="Acidic residues" evidence="1">
    <location>
        <begin position="899"/>
        <end position="908"/>
    </location>
</feature>
<accession>A0A194V5V3</accession>
<feature type="domain" description="DUF8004" evidence="2">
    <location>
        <begin position="197"/>
        <end position="287"/>
    </location>
</feature>
<name>A0A194V5V3_CYTMA</name>
<feature type="region of interest" description="Disordered" evidence="1">
    <location>
        <begin position="866"/>
        <end position="915"/>
    </location>
</feature>
<gene>
    <name evidence="3" type="ORF">VP1G_06493</name>
</gene>
<protein>
    <recommendedName>
        <fullName evidence="2">DUF8004 domain-containing protein</fullName>
    </recommendedName>
</protein>
<dbReference type="PANTHER" id="PTHR39601">
    <property type="entry name" value="CHORIOGENIN HMINOR"/>
    <property type="match status" value="1"/>
</dbReference>